<dbReference type="AlphaFoldDB" id="A0A4R4NQI3"/>
<proteinExistence type="predicted"/>
<comment type="caution">
    <text evidence="2">The sequence shown here is derived from an EMBL/GenBank/DDBJ whole genome shotgun (WGS) entry which is preliminary data.</text>
</comment>
<evidence type="ECO:0000259" key="1">
    <source>
        <dbReference type="Pfam" id="PF04909"/>
    </source>
</evidence>
<evidence type="ECO:0000313" key="2">
    <source>
        <dbReference type="EMBL" id="TDC10087.1"/>
    </source>
</evidence>
<keyword evidence="2" id="KW-0378">Hydrolase</keyword>
<dbReference type="InterPro" id="IPR006680">
    <property type="entry name" value="Amidohydro-rel"/>
</dbReference>
<dbReference type="OrthoDB" id="5450317at2"/>
<keyword evidence="3" id="KW-1185">Reference proteome</keyword>
<reference evidence="2 3" key="1">
    <citation type="submission" date="2019-02" db="EMBL/GenBank/DDBJ databases">
        <title>Draft genome sequences of novel Actinobacteria.</title>
        <authorList>
            <person name="Sahin N."/>
            <person name="Ay H."/>
            <person name="Saygin H."/>
        </authorList>
    </citation>
    <scope>NUCLEOTIDE SEQUENCE [LARGE SCALE GENOMIC DNA]</scope>
    <source>
        <strain evidence="2 3">KC201</strain>
    </source>
</reference>
<gene>
    <name evidence="2" type="ORF">E1267_05570</name>
</gene>
<protein>
    <submittedName>
        <fullName evidence="2">Amidohydrolase</fullName>
    </submittedName>
</protein>
<accession>A0A4R4NQI3</accession>
<dbReference type="GO" id="GO:0016787">
    <property type="term" value="F:hydrolase activity"/>
    <property type="evidence" value="ECO:0007669"/>
    <property type="project" value="UniProtKB-KW"/>
</dbReference>
<organism evidence="2 3">
    <name type="scientific">Nonomuraea longispora</name>
    <dbReference type="NCBI Taxonomy" id="1848320"/>
    <lineage>
        <taxon>Bacteria</taxon>
        <taxon>Bacillati</taxon>
        <taxon>Actinomycetota</taxon>
        <taxon>Actinomycetes</taxon>
        <taxon>Streptosporangiales</taxon>
        <taxon>Streptosporangiaceae</taxon>
        <taxon>Nonomuraea</taxon>
    </lineage>
</organism>
<dbReference type="InterPro" id="IPR052358">
    <property type="entry name" value="Aro_Compnd_Degr_Hydrolases"/>
</dbReference>
<dbReference type="Gene3D" id="3.20.20.140">
    <property type="entry name" value="Metal-dependent hydrolases"/>
    <property type="match status" value="1"/>
</dbReference>
<dbReference type="PANTHER" id="PTHR35563:SF2">
    <property type="entry name" value="BARREL METAL-DEPENDENT HYDROLASE, PUTATIVE (AFU_ORTHOLOGUE AFUA_1G16240)-RELATED"/>
    <property type="match status" value="1"/>
</dbReference>
<dbReference type="SUPFAM" id="SSF51556">
    <property type="entry name" value="Metallo-dependent hydrolases"/>
    <property type="match status" value="1"/>
</dbReference>
<name>A0A4R4NQI3_9ACTN</name>
<dbReference type="EMBL" id="SMJZ01000012">
    <property type="protein sequence ID" value="TDC10087.1"/>
    <property type="molecule type" value="Genomic_DNA"/>
</dbReference>
<dbReference type="Proteomes" id="UP000295157">
    <property type="component" value="Unassembled WGS sequence"/>
</dbReference>
<dbReference type="PANTHER" id="PTHR35563">
    <property type="entry name" value="BARREL METAL-DEPENDENT HYDROLASE, PUTATIVE (AFU_ORTHOLOGUE AFUA_1G16240)-RELATED"/>
    <property type="match status" value="1"/>
</dbReference>
<sequence length="268" mass="29368">MTGGRVPLVDTHVHLFTRALPLAARAWTRPEGELAAETFLSMMDEHGVGYGVVSAMSLLGDLNDYTIDALREHGRLRGTVIVDPTTDRYVLERMKADGVVGVRFQWRRLADLPDLTDPAYRRLLFRIADLDWHVEVNIEGDRLPPVLDRLTASGVKVVVDHFGDPDRESGYAGAGGAALLRALGTGRVWVKLSAGYRFGVGPDTLAGHAATLIEAAGPEHVFWGSDAPFVGARRQVTYRDAVDSFAHLVPDAELRRRISLAAHAFYFG</sequence>
<feature type="domain" description="Amidohydrolase-related" evidence="1">
    <location>
        <begin position="9"/>
        <end position="258"/>
    </location>
</feature>
<dbReference type="Pfam" id="PF04909">
    <property type="entry name" value="Amidohydro_2"/>
    <property type="match status" value="1"/>
</dbReference>
<dbReference type="InterPro" id="IPR032466">
    <property type="entry name" value="Metal_Hydrolase"/>
</dbReference>
<evidence type="ECO:0000313" key="3">
    <source>
        <dbReference type="Proteomes" id="UP000295157"/>
    </source>
</evidence>